<dbReference type="InterPro" id="IPR035902">
    <property type="entry name" value="Nuc_phospho_transferase"/>
</dbReference>
<dbReference type="SUPFAM" id="SSF54680">
    <property type="entry name" value="Pyrimidine nucleoside phosphorylase C-terminal domain"/>
    <property type="match status" value="1"/>
</dbReference>
<dbReference type="Gene3D" id="3.90.1170.30">
    <property type="entry name" value="Pyrimidine nucleoside phosphorylase-like, C-terminal domain"/>
    <property type="match status" value="1"/>
</dbReference>
<dbReference type="PANTHER" id="PTHR10515">
    <property type="entry name" value="THYMIDINE PHOSPHORYLASE"/>
    <property type="match status" value="1"/>
</dbReference>
<dbReference type="InterPro" id="IPR013466">
    <property type="entry name" value="Thymidine/AMP_Pase"/>
</dbReference>
<dbReference type="NCBIfam" id="NF003338">
    <property type="entry name" value="PRK04350.1"/>
    <property type="match status" value="1"/>
</dbReference>
<sequence length="501" mass="52487">MSHEASLRYRHLGIDTAHEYVVYMNAGCHICRAEGFAAQTRLEVHGNERSLIATLNTVHSSLLGIDEASLSVSAQQALGVQAGDALRFSHVPVLVSESDLRAKIYGQRLDATQLAGIVADTVNGRLSDLHLAAFVTACAGDRLDIAETVALTRAMVGAGARLSWQREPVVDKHCVGGLPGNRTTPIVVAIVTAAGLTMPKTSSRAITSPAGTADTMEVLAPVDLDLAAIRRVVEQTGGCVVWGGGMQLSPADDILIRIERPLNLDSDGQLVASILSKKISAGSQRVLIDLPVGPTAKVRSSEVAERLAQRLQQVGATLGLAVDSIITDGTQPIGCGIGPALEARDLLRVLQNQADAPADLRERALLLAGRVLEMGGACAPGEGRLRARALLDSGLAWQQFQAICAAQGGLRDVPHAPLTELIVAPHAGSVRQIDNRVLARIAKLAGAPASAAAGVDLHVKLGQPVEAGQPLYTLHAEAPGELRYAARYASEHGGVIEIAHD</sequence>
<comment type="similarity">
    <text evidence="4">Belongs to the thymidine/pyrimidine-nucleoside phosphorylase family. Type 2 subfamily.</text>
</comment>
<dbReference type="PROSITE" id="PS00647">
    <property type="entry name" value="THYMID_PHOSPHORYLASE"/>
    <property type="match status" value="1"/>
</dbReference>
<dbReference type="NCBIfam" id="TIGR02645">
    <property type="entry name" value="ARCH_P_rylase"/>
    <property type="match status" value="1"/>
</dbReference>
<dbReference type="EC" id="2.4.2.4" evidence="4"/>
<evidence type="ECO:0000259" key="5">
    <source>
        <dbReference type="SMART" id="SM00941"/>
    </source>
</evidence>
<protein>
    <recommendedName>
        <fullName evidence="4">Putative thymidine phosphorylase</fullName>
        <ecNumber evidence="4">2.4.2.4</ecNumber>
    </recommendedName>
    <alternativeName>
        <fullName evidence="4">TdRPase</fullName>
    </alternativeName>
</protein>
<accession>A0A1K2HF60</accession>
<dbReference type="InterPro" id="IPR036566">
    <property type="entry name" value="PYNP-like_C_sf"/>
</dbReference>
<evidence type="ECO:0000313" key="6">
    <source>
        <dbReference type="EMBL" id="SFZ75387.1"/>
    </source>
</evidence>
<dbReference type="InterPro" id="IPR028579">
    <property type="entry name" value="Thym_Pase_Put"/>
</dbReference>
<dbReference type="SUPFAM" id="SSF47648">
    <property type="entry name" value="Nucleoside phosphorylase/phosphoribosyltransferase N-terminal domain"/>
    <property type="match status" value="1"/>
</dbReference>
<keyword evidence="2 4" id="KW-0808">Transferase</keyword>
<dbReference type="GO" id="GO:0009032">
    <property type="term" value="F:thymidine phosphorylase activity"/>
    <property type="evidence" value="ECO:0007669"/>
    <property type="project" value="UniProtKB-UniRule"/>
</dbReference>
<dbReference type="InterPro" id="IPR000053">
    <property type="entry name" value="Thymidine/pyrmidine_PPase"/>
</dbReference>
<dbReference type="Gene3D" id="1.20.970.50">
    <property type="match status" value="1"/>
</dbReference>
<dbReference type="HAMAP" id="MF_00703">
    <property type="entry name" value="Thymid_phosp_2"/>
    <property type="match status" value="1"/>
</dbReference>
<dbReference type="GO" id="GO:0006206">
    <property type="term" value="P:pyrimidine nucleobase metabolic process"/>
    <property type="evidence" value="ECO:0007669"/>
    <property type="project" value="InterPro"/>
</dbReference>
<dbReference type="AlphaFoldDB" id="A0A1K2HF60"/>
<dbReference type="EMBL" id="FPKR01000005">
    <property type="protein sequence ID" value="SFZ75387.1"/>
    <property type="molecule type" value="Genomic_DNA"/>
</dbReference>
<dbReference type="GO" id="GO:0005829">
    <property type="term" value="C:cytosol"/>
    <property type="evidence" value="ECO:0007669"/>
    <property type="project" value="TreeGrafter"/>
</dbReference>
<dbReference type="Gene3D" id="3.40.1030.10">
    <property type="entry name" value="Nucleoside phosphorylase/phosphoribosyltransferase catalytic domain"/>
    <property type="match status" value="1"/>
</dbReference>
<dbReference type="SMART" id="SM00941">
    <property type="entry name" value="PYNP_C"/>
    <property type="match status" value="1"/>
</dbReference>
<dbReference type="Pfam" id="PF02885">
    <property type="entry name" value="Glycos_trans_3N"/>
    <property type="match status" value="1"/>
</dbReference>
<dbReference type="SUPFAM" id="SSF52418">
    <property type="entry name" value="Nucleoside phosphorylase/phosphoribosyltransferase catalytic domain"/>
    <property type="match status" value="1"/>
</dbReference>
<dbReference type="InterPro" id="IPR013102">
    <property type="entry name" value="PYNP_C"/>
</dbReference>
<evidence type="ECO:0000256" key="2">
    <source>
        <dbReference type="ARBA" id="ARBA00022679"/>
    </source>
</evidence>
<dbReference type="Pfam" id="PF07831">
    <property type="entry name" value="PYNP_C"/>
    <property type="match status" value="1"/>
</dbReference>
<dbReference type="PANTHER" id="PTHR10515:SF0">
    <property type="entry name" value="THYMIDINE PHOSPHORYLASE"/>
    <property type="match status" value="1"/>
</dbReference>
<comment type="catalytic activity">
    <reaction evidence="3 4">
        <text>thymidine + phosphate = 2-deoxy-alpha-D-ribose 1-phosphate + thymine</text>
        <dbReference type="Rhea" id="RHEA:16037"/>
        <dbReference type="ChEBI" id="CHEBI:17748"/>
        <dbReference type="ChEBI" id="CHEBI:17821"/>
        <dbReference type="ChEBI" id="CHEBI:43474"/>
        <dbReference type="ChEBI" id="CHEBI:57259"/>
        <dbReference type="EC" id="2.4.2.4"/>
    </reaction>
</comment>
<organism evidence="6 7">
    <name type="scientific">Chitinimonas taiwanensis DSM 18899</name>
    <dbReference type="NCBI Taxonomy" id="1121279"/>
    <lineage>
        <taxon>Bacteria</taxon>
        <taxon>Pseudomonadati</taxon>
        <taxon>Pseudomonadota</taxon>
        <taxon>Betaproteobacteria</taxon>
        <taxon>Neisseriales</taxon>
        <taxon>Chitinibacteraceae</taxon>
        <taxon>Chitinimonas</taxon>
    </lineage>
</organism>
<evidence type="ECO:0000313" key="7">
    <source>
        <dbReference type="Proteomes" id="UP000186513"/>
    </source>
</evidence>
<proteinExistence type="inferred from homology"/>
<dbReference type="Proteomes" id="UP000186513">
    <property type="component" value="Unassembled WGS sequence"/>
</dbReference>
<dbReference type="InterPro" id="IPR000312">
    <property type="entry name" value="Glycosyl_Trfase_fam3"/>
</dbReference>
<evidence type="ECO:0000256" key="1">
    <source>
        <dbReference type="ARBA" id="ARBA00022676"/>
    </source>
</evidence>
<feature type="domain" description="Pyrimidine nucleoside phosphorylase C-terminal" evidence="5">
    <location>
        <begin position="429"/>
        <end position="496"/>
    </location>
</feature>
<dbReference type="STRING" id="1121279.SAMN02745887_01574"/>
<dbReference type="GO" id="GO:0004645">
    <property type="term" value="F:1,4-alpha-oligoglucan phosphorylase activity"/>
    <property type="evidence" value="ECO:0007669"/>
    <property type="project" value="InterPro"/>
</dbReference>
<dbReference type="InterPro" id="IPR017459">
    <property type="entry name" value="Glycosyl_Trfase_fam3_N_dom"/>
</dbReference>
<name>A0A1K2HF60_9NEIS</name>
<keyword evidence="1 4" id="KW-0328">Glycosyltransferase</keyword>
<dbReference type="InterPro" id="IPR036320">
    <property type="entry name" value="Glycosyl_Trfase_fam3_N_dom_sf"/>
</dbReference>
<gene>
    <name evidence="6" type="ORF">SAMN02745887_01574</name>
</gene>
<keyword evidence="7" id="KW-1185">Reference proteome</keyword>
<dbReference type="Pfam" id="PF00591">
    <property type="entry name" value="Glycos_transf_3"/>
    <property type="match status" value="1"/>
</dbReference>
<evidence type="ECO:0000256" key="3">
    <source>
        <dbReference type="ARBA" id="ARBA00048550"/>
    </source>
</evidence>
<dbReference type="GO" id="GO:0006213">
    <property type="term" value="P:pyrimidine nucleoside metabolic process"/>
    <property type="evidence" value="ECO:0007669"/>
    <property type="project" value="InterPro"/>
</dbReference>
<dbReference type="InterPro" id="IPR017872">
    <property type="entry name" value="Pyrmidine_PPase_CS"/>
</dbReference>
<dbReference type="RefSeq" id="WP_072428089.1">
    <property type="nucleotide sequence ID" value="NZ_FPKR01000005.1"/>
</dbReference>
<evidence type="ECO:0000256" key="4">
    <source>
        <dbReference type="HAMAP-Rule" id="MF_00703"/>
    </source>
</evidence>
<dbReference type="OrthoDB" id="341217at2"/>
<reference evidence="6 7" key="1">
    <citation type="submission" date="2016-11" db="EMBL/GenBank/DDBJ databases">
        <authorList>
            <person name="Jaros S."/>
            <person name="Januszkiewicz K."/>
            <person name="Wedrychowicz H."/>
        </authorList>
    </citation>
    <scope>NUCLEOTIDE SEQUENCE [LARGE SCALE GENOMIC DNA]</scope>
    <source>
        <strain evidence="6 7">DSM 18899</strain>
    </source>
</reference>